<sequence length="474" mass="51545">MSAQRILFLTHSEQGQSNIHLATALETYSRALPSVEVHLASFAELRPRFEKMSALVAGGDKPPTFHTIEGLTQFAGIDRVGTMRHKPALEFWPKFANIMVPWTKEEYITILDSILATISRVDPHLILTDVMFGQAIDACALLHRPYHVLSPLLASMVCLQNQPFLRLLLTYPLPGTGLPYPLSLKDKLANLVHTASMAYHSLRSTQIRAMDEARRARGVPGAFQGLNCMHVSPERAYITPGAPAADLPFAAPPTLHLCGPICNDFVPLRASDADLAAWLDQAPTLLMIMGTHFAYDPPLARRVLAGLLGGVDARAQILWKVPNLPALGGVFDALLTTARDKARVRAAPWFDAEPAVIVAHANVVGYVHHGGANSYYECARAGKPHVVLPQWADTYYNAVAAEYAGIGVYGNKTCAPDIDATELSVAVKRITSGEEGACFKKRAEEVGIKCREAGGRKRAADIVLNLLKPEPEST</sequence>
<dbReference type="HOGENOM" id="CLU_031484_0_0_1"/>
<dbReference type="Proteomes" id="UP000007431">
    <property type="component" value="Unassembled WGS sequence"/>
</dbReference>
<gene>
    <name evidence="3" type="ORF">SCHCODRAFT_238473</name>
</gene>
<dbReference type="OrthoDB" id="5835829at2759"/>
<dbReference type="GO" id="GO:0035251">
    <property type="term" value="F:UDP-glucosyltransferase activity"/>
    <property type="evidence" value="ECO:0007669"/>
    <property type="project" value="InterPro"/>
</dbReference>
<dbReference type="InterPro" id="IPR010610">
    <property type="entry name" value="EryCIII-like_C"/>
</dbReference>
<dbReference type="Gene3D" id="3.40.50.2000">
    <property type="entry name" value="Glycogen Phosphorylase B"/>
    <property type="match status" value="2"/>
</dbReference>
<protein>
    <submittedName>
        <fullName evidence="3">Glycosyltransferase family 1 protein</fullName>
    </submittedName>
</protein>
<dbReference type="PANTHER" id="PTHR48049:SF132">
    <property type="entry name" value="GLYCOSYLTRANSFERASE"/>
    <property type="match status" value="1"/>
</dbReference>
<dbReference type="RefSeq" id="XP_003026479.1">
    <property type="nucleotide sequence ID" value="XM_003026433.1"/>
</dbReference>
<dbReference type="InterPro" id="IPR002213">
    <property type="entry name" value="UDP_glucos_trans"/>
</dbReference>
<dbReference type="InParanoid" id="D8QKB4"/>
<evidence type="ECO:0000313" key="3">
    <source>
        <dbReference type="EMBL" id="EFI91576.1"/>
    </source>
</evidence>
<dbReference type="KEGG" id="scm:SCHCO_02558008"/>
<dbReference type="eggNOG" id="ENOG502S0WA">
    <property type="taxonomic scope" value="Eukaryota"/>
</dbReference>
<dbReference type="PANTHER" id="PTHR48049">
    <property type="entry name" value="GLYCOSYLTRANSFERASE"/>
    <property type="match status" value="1"/>
</dbReference>
<evidence type="ECO:0000256" key="1">
    <source>
        <dbReference type="ARBA" id="ARBA00022679"/>
    </source>
</evidence>
<reference evidence="3 4" key="1">
    <citation type="journal article" date="2010" name="Nat. Biotechnol.">
        <title>Genome sequence of the model mushroom Schizophyllum commune.</title>
        <authorList>
            <person name="Ohm R.A."/>
            <person name="de Jong J.F."/>
            <person name="Lugones L.G."/>
            <person name="Aerts A."/>
            <person name="Kothe E."/>
            <person name="Stajich J.E."/>
            <person name="de Vries R.P."/>
            <person name="Record E."/>
            <person name="Levasseur A."/>
            <person name="Baker S.E."/>
            <person name="Bartholomew K.A."/>
            <person name="Coutinho P.M."/>
            <person name="Erdmann S."/>
            <person name="Fowler T.J."/>
            <person name="Gathman A.C."/>
            <person name="Lombard V."/>
            <person name="Henrissat B."/>
            <person name="Knabe N."/>
            <person name="Kuees U."/>
            <person name="Lilly W.W."/>
            <person name="Lindquist E."/>
            <person name="Lucas S."/>
            <person name="Magnuson J.K."/>
            <person name="Piumi F."/>
            <person name="Raudaskoski M."/>
            <person name="Salamov A."/>
            <person name="Schmutz J."/>
            <person name="Schwarze F.W.M.R."/>
            <person name="vanKuyk P.A."/>
            <person name="Horton J.S."/>
            <person name="Grigoriev I.V."/>
            <person name="Woesten H.A.B."/>
        </authorList>
    </citation>
    <scope>NUCLEOTIDE SEQUENCE [LARGE SCALE GENOMIC DNA]</scope>
    <source>
        <strain evidence="4">H4-8 / FGSC 9210</strain>
    </source>
</reference>
<dbReference type="CDD" id="cd03784">
    <property type="entry name" value="GT1_Gtf-like"/>
    <property type="match status" value="1"/>
</dbReference>
<name>D8QKB4_SCHCM</name>
<keyword evidence="4" id="KW-1185">Reference proteome</keyword>
<dbReference type="EMBL" id="GL377316">
    <property type="protein sequence ID" value="EFI91576.1"/>
    <property type="molecule type" value="Genomic_DNA"/>
</dbReference>
<dbReference type="VEuPathDB" id="FungiDB:SCHCODRAFT_02558008"/>
<keyword evidence="1 3" id="KW-0808">Transferase</keyword>
<dbReference type="AlphaFoldDB" id="D8QKB4"/>
<evidence type="ECO:0000313" key="4">
    <source>
        <dbReference type="Proteomes" id="UP000007431"/>
    </source>
</evidence>
<feature type="domain" description="Erythromycin biosynthesis protein CIII-like C-terminal" evidence="2">
    <location>
        <begin position="362"/>
        <end position="432"/>
    </location>
</feature>
<dbReference type="GeneID" id="9593196"/>
<dbReference type="Pfam" id="PF06722">
    <property type="entry name" value="EryCIII-like_C"/>
    <property type="match status" value="1"/>
</dbReference>
<organism evidence="4">
    <name type="scientific">Schizophyllum commune (strain H4-8 / FGSC 9210)</name>
    <name type="common">Split gill fungus</name>
    <dbReference type="NCBI Taxonomy" id="578458"/>
    <lineage>
        <taxon>Eukaryota</taxon>
        <taxon>Fungi</taxon>
        <taxon>Dikarya</taxon>
        <taxon>Basidiomycota</taxon>
        <taxon>Agaricomycotina</taxon>
        <taxon>Agaricomycetes</taxon>
        <taxon>Agaricomycetidae</taxon>
        <taxon>Agaricales</taxon>
        <taxon>Schizophyllaceae</taxon>
        <taxon>Schizophyllum</taxon>
    </lineage>
</organism>
<evidence type="ECO:0000259" key="2">
    <source>
        <dbReference type="Pfam" id="PF06722"/>
    </source>
</evidence>
<accession>D8QKB4</accession>
<dbReference type="OMA" id="NCFHEAI"/>
<dbReference type="InterPro" id="IPR050481">
    <property type="entry name" value="UDP-glycosyltransf_plant"/>
</dbReference>
<dbReference type="SUPFAM" id="SSF53756">
    <property type="entry name" value="UDP-Glycosyltransferase/glycogen phosphorylase"/>
    <property type="match status" value="1"/>
</dbReference>
<proteinExistence type="predicted"/>